<dbReference type="PANTHER" id="PTHR36835:SF1">
    <property type="entry name" value="CYTOCHROME BO(3) UBIQUINOL OXIDASE SUBUNIT 4"/>
    <property type="match status" value="1"/>
</dbReference>
<dbReference type="KEGG" id="beo:BEH_23750"/>
<keyword evidence="5 9" id="KW-0812">Transmembrane</keyword>
<keyword evidence="6 9" id="KW-1133">Transmembrane helix</keyword>
<dbReference type="GO" id="GO:0009319">
    <property type="term" value="C:cytochrome o ubiquinol oxidase complex"/>
    <property type="evidence" value="ECO:0007669"/>
    <property type="project" value="TreeGrafter"/>
</dbReference>
<feature type="transmembrane region" description="Helical" evidence="9">
    <location>
        <begin position="44"/>
        <end position="68"/>
    </location>
</feature>
<dbReference type="InterPro" id="IPR014250">
    <property type="entry name" value="QoxD"/>
</dbReference>
<dbReference type="GeneID" id="93703760"/>
<dbReference type="GO" id="GO:0015078">
    <property type="term" value="F:proton transmembrane transporter activity"/>
    <property type="evidence" value="ECO:0007669"/>
    <property type="project" value="TreeGrafter"/>
</dbReference>
<name>A0A0H4L298_9BACI</name>
<keyword evidence="8 9" id="KW-0472">Membrane</keyword>
<proteinExistence type="inferred from homology"/>
<gene>
    <name evidence="10" type="ORF">BEH_23750</name>
</gene>
<evidence type="ECO:0000256" key="9">
    <source>
        <dbReference type="RuleBase" id="RU367153"/>
    </source>
</evidence>
<dbReference type="GO" id="GO:0009486">
    <property type="term" value="F:cytochrome bo3 ubiquinol oxidase activity"/>
    <property type="evidence" value="ECO:0007669"/>
    <property type="project" value="TreeGrafter"/>
</dbReference>
<evidence type="ECO:0000256" key="8">
    <source>
        <dbReference type="ARBA" id="ARBA00023136"/>
    </source>
</evidence>
<dbReference type="GO" id="GO:0019646">
    <property type="term" value="P:aerobic electron transport chain"/>
    <property type="evidence" value="ECO:0007669"/>
    <property type="project" value="TreeGrafter"/>
</dbReference>
<dbReference type="GO" id="GO:0042773">
    <property type="term" value="P:ATP synthesis coupled electron transport"/>
    <property type="evidence" value="ECO:0007669"/>
    <property type="project" value="UniProtKB-UniRule"/>
</dbReference>
<dbReference type="NCBIfam" id="TIGR02901">
    <property type="entry name" value="QoxD"/>
    <property type="match status" value="1"/>
</dbReference>
<dbReference type="GO" id="GO:0015990">
    <property type="term" value="P:electron transport coupled proton transport"/>
    <property type="evidence" value="ECO:0007669"/>
    <property type="project" value="TreeGrafter"/>
</dbReference>
<dbReference type="Pfam" id="PF03626">
    <property type="entry name" value="COX4_pro"/>
    <property type="match status" value="1"/>
</dbReference>
<dbReference type="PANTHER" id="PTHR36835">
    <property type="entry name" value="CYTOCHROME BO(3) UBIQUINOL OXIDASE SUBUNIT 4"/>
    <property type="match status" value="1"/>
</dbReference>
<evidence type="ECO:0000256" key="6">
    <source>
        <dbReference type="ARBA" id="ARBA00022989"/>
    </source>
</evidence>
<dbReference type="AlphaFoldDB" id="A0A0H4L298"/>
<evidence type="ECO:0000256" key="2">
    <source>
        <dbReference type="ARBA" id="ARBA00004651"/>
    </source>
</evidence>
<keyword evidence="11" id="KW-1185">Reference proteome</keyword>
<reference evidence="11" key="2">
    <citation type="submission" date="2015-06" db="EMBL/GenBank/DDBJ databases">
        <title>Genome Sequence of Bacillus endophyticus and Analysis of its Companion Mechanism in the Ketogulonigenium vulgare-Bacillus strain Consortium.</title>
        <authorList>
            <person name="Jia N."/>
            <person name="Du J."/>
            <person name="Ding M.-Z."/>
            <person name="Gao F."/>
            <person name="Yuan Y.-J."/>
        </authorList>
    </citation>
    <scope>NUCLEOTIDE SEQUENCE [LARGE SCALE GENOMIC DNA]</scope>
    <source>
        <strain evidence="11">Hbe603</strain>
    </source>
</reference>
<evidence type="ECO:0000256" key="5">
    <source>
        <dbReference type="ARBA" id="ARBA00022692"/>
    </source>
</evidence>
<dbReference type="InterPro" id="IPR050968">
    <property type="entry name" value="Cytochrome_c_oxidase_bac_sub4"/>
</dbReference>
<dbReference type="EMBL" id="CP011974">
    <property type="protein sequence ID" value="AKO94838.1"/>
    <property type="molecule type" value="Genomic_DNA"/>
</dbReference>
<dbReference type="eggNOG" id="COG3125">
    <property type="taxonomic scope" value="Bacteria"/>
</dbReference>
<evidence type="ECO:0000256" key="7">
    <source>
        <dbReference type="ARBA" id="ARBA00023002"/>
    </source>
</evidence>
<dbReference type="PATRIC" id="fig|135735.6.peg.4992"/>
<sequence length="105" mass="11516">MAGKGYAQEHHDGFPWKLVIGFILSIVITLITVWVAFSSGFSNTAILTVMLILAFLQAGMQLVLFMHLREGEGAVQVGNMVYAFFIAIVIVAGSVWVMSFGMHNH</sequence>
<evidence type="ECO:0000313" key="10">
    <source>
        <dbReference type="EMBL" id="AKO94838.1"/>
    </source>
</evidence>
<keyword evidence="7 9" id="KW-0560">Oxidoreductase</keyword>
<accession>A0A1X7G853</accession>
<dbReference type="OrthoDB" id="2361460at2"/>
<comment type="subcellular location">
    <subcellularLocation>
        <location evidence="2 9">Cell membrane</location>
        <topology evidence="2 9">Multi-pass membrane protein</topology>
    </subcellularLocation>
</comment>
<organism evidence="10 11">
    <name type="scientific">Priestia filamentosa</name>
    <dbReference type="NCBI Taxonomy" id="1402861"/>
    <lineage>
        <taxon>Bacteria</taxon>
        <taxon>Bacillati</taxon>
        <taxon>Bacillota</taxon>
        <taxon>Bacilli</taxon>
        <taxon>Bacillales</taxon>
        <taxon>Bacillaceae</taxon>
        <taxon>Priestia</taxon>
    </lineage>
</organism>
<dbReference type="GO" id="GO:0005886">
    <property type="term" value="C:plasma membrane"/>
    <property type="evidence" value="ECO:0007669"/>
    <property type="project" value="UniProtKB-SubCell"/>
</dbReference>
<protein>
    <recommendedName>
        <fullName evidence="9">Quinol oxidase subunit 4</fullName>
        <ecNumber evidence="9">1.10.3.-</ecNumber>
    </recommendedName>
</protein>
<dbReference type="Proteomes" id="UP000036202">
    <property type="component" value="Chromosome"/>
</dbReference>
<keyword evidence="4 9" id="KW-1003">Cell membrane</keyword>
<reference evidence="10 11" key="1">
    <citation type="journal article" date="2015" name="PLoS ONE">
        <title>Genome Sequence of Bacillus endophyticus and Analysis of Its Companion Mechanism in the Ketogulonigenium vulgare-Bacillus Strain Consortium.</title>
        <authorList>
            <person name="Jia N."/>
            <person name="Du J."/>
            <person name="Ding M.Z."/>
            <person name="Gao F."/>
            <person name="Yuan Y.J."/>
        </authorList>
    </citation>
    <scope>NUCLEOTIDE SEQUENCE [LARGE SCALE GENOMIC DNA]</scope>
    <source>
        <strain evidence="10 11">Hbe603</strain>
    </source>
</reference>
<evidence type="ECO:0000256" key="4">
    <source>
        <dbReference type="ARBA" id="ARBA00022475"/>
    </source>
</evidence>
<comment type="catalytic activity">
    <reaction evidence="1 9">
        <text>2 a quinol + O2 = 2 a quinone + 2 H2O</text>
        <dbReference type="Rhea" id="RHEA:55376"/>
        <dbReference type="ChEBI" id="CHEBI:15377"/>
        <dbReference type="ChEBI" id="CHEBI:15379"/>
        <dbReference type="ChEBI" id="CHEBI:24646"/>
        <dbReference type="ChEBI" id="CHEBI:132124"/>
    </reaction>
</comment>
<evidence type="ECO:0000313" key="11">
    <source>
        <dbReference type="Proteomes" id="UP000036202"/>
    </source>
</evidence>
<dbReference type="InterPro" id="IPR005171">
    <property type="entry name" value="Cyt_c_oxidase_su4_prok"/>
</dbReference>
<accession>A0A0H4L298</accession>
<dbReference type="GO" id="GO:0016682">
    <property type="term" value="F:oxidoreductase activity, acting on diphenols and related substances as donors, oxygen as acceptor"/>
    <property type="evidence" value="ECO:0007669"/>
    <property type="project" value="UniProtKB-UniRule"/>
</dbReference>
<evidence type="ECO:0000256" key="3">
    <source>
        <dbReference type="ARBA" id="ARBA00008079"/>
    </source>
</evidence>
<feature type="transmembrane region" description="Helical" evidence="9">
    <location>
        <begin position="80"/>
        <end position="102"/>
    </location>
</feature>
<comment type="similarity">
    <text evidence="3 9">Belongs to the cytochrome c oxidase bacterial subunit 4 family.</text>
</comment>
<comment type="function">
    <text evidence="9">Catalyzes quinol oxidation with the concomitant reduction of oxygen to water.</text>
</comment>
<feature type="transmembrane region" description="Helical" evidence="9">
    <location>
        <begin position="18"/>
        <end position="37"/>
    </location>
</feature>
<dbReference type="EC" id="1.10.3.-" evidence="9"/>
<dbReference type="RefSeq" id="WP_019394734.1">
    <property type="nucleotide sequence ID" value="NZ_ALIM01000035.1"/>
</dbReference>
<evidence type="ECO:0000256" key="1">
    <source>
        <dbReference type="ARBA" id="ARBA00000725"/>
    </source>
</evidence>